<dbReference type="SUPFAM" id="SSF50044">
    <property type="entry name" value="SH3-domain"/>
    <property type="match status" value="1"/>
</dbReference>
<dbReference type="InterPro" id="IPR036034">
    <property type="entry name" value="PDZ_sf"/>
</dbReference>
<dbReference type="InterPro" id="IPR008145">
    <property type="entry name" value="GK/Ca_channel_bsu"/>
</dbReference>
<dbReference type="Gene3D" id="3.30.63.10">
    <property type="entry name" value="Guanylate Kinase phosphate binding domain"/>
    <property type="match status" value="1"/>
</dbReference>
<organism evidence="7">
    <name type="scientific">Schistosoma curassoni</name>
    <dbReference type="NCBI Taxonomy" id="6186"/>
    <lineage>
        <taxon>Eukaryota</taxon>
        <taxon>Metazoa</taxon>
        <taxon>Spiralia</taxon>
        <taxon>Lophotrochozoa</taxon>
        <taxon>Platyhelminthes</taxon>
        <taxon>Trematoda</taxon>
        <taxon>Digenea</taxon>
        <taxon>Strigeidida</taxon>
        <taxon>Schistosomatoidea</taxon>
        <taxon>Schistosomatidae</taxon>
        <taxon>Schistosoma</taxon>
    </lineage>
</organism>
<feature type="domain" description="Guanylate kinase-like" evidence="3">
    <location>
        <begin position="538"/>
        <end position="661"/>
    </location>
</feature>
<keyword evidence="2" id="KW-0812">Transmembrane</keyword>
<evidence type="ECO:0000313" key="6">
    <source>
        <dbReference type="Proteomes" id="UP000279833"/>
    </source>
</evidence>
<evidence type="ECO:0000259" key="3">
    <source>
        <dbReference type="PROSITE" id="PS50052"/>
    </source>
</evidence>
<dbReference type="EMBL" id="UZAK01033988">
    <property type="protein sequence ID" value="VDP41531.1"/>
    <property type="molecule type" value="Genomic_DNA"/>
</dbReference>
<reference evidence="7" key="1">
    <citation type="submission" date="2016-06" db="UniProtKB">
        <authorList>
            <consortium name="WormBaseParasite"/>
        </authorList>
    </citation>
    <scope>IDENTIFICATION</scope>
</reference>
<dbReference type="PROSITE" id="PS50052">
    <property type="entry name" value="GUANYLATE_KINASE_2"/>
    <property type="match status" value="1"/>
</dbReference>
<feature type="transmembrane region" description="Helical" evidence="2">
    <location>
        <begin position="442"/>
        <end position="462"/>
    </location>
</feature>
<dbReference type="Gene3D" id="3.40.50.300">
    <property type="entry name" value="P-loop containing nucleotide triphosphate hydrolases"/>
    <property type="match status" value="1"/>
</dbReference>
<evidence type="ECO:0000313" key="5">
    <source>
        <dbReference type="EMBL" id="VDP41531.1"/>
    </source>
</evidence>
<keyword evidence="2" id="KW-0472">Membrane</keyword>
<dbReference type="InterPro" id="IPR027417">
    <property type="entry name" value="P-loop_NTPase"/>
</dbReference>
<proteinExistence type="predicted"/>
<sequence length="661" mass="73394">MSFRYSKPTSPKTIPENVSRQSEKRHSKTSKIKSPDDLFTKTNSNSKLGSPTITSKKTSTTKEQRKIKNFHGSDNTLRSSDSNHHHHPSKPFRDSLDGTQSLPRNHGQTPKELKDNHNYHHRESIHPKFPQPGVPRVVHLRRDHPGENLGITVALCTPSPTTSSSPPTSFNGITIQSVTEPIISIQRVLAGSLADRQGCLFPGDILLEINGLRVHTLEQVFSQIQQTSSLIDCKLLVQAPKEGVLRSSIQCSNSNSKTKRYVRCLFDYDATKDSLLPTGDVGLSFKSGDVLELVNDQDPNWWQLSHLLRSPFFGILIRCPSFLSVCTCSSSQTLVKRMLSILAVTASSASGASARTLSGFDTLPLLIYLMAMLISSIVGGPTSVGRSLGAATMLGGFNVAGRLKSSLKCSTHLFYCSSMLVITLPSLLFTGRSGLRKFPAGFFAVSYNCLMFPSIAAFSAVIAKSSTYLRLSVLMLLFTSLFTSVRSLKDPNSKARLIPSQTLEERRQAFNQEKLQGLRLRSDIWSYEEVVPWPQSKVPCLLLIGPNGVGRRNLKVLLAKYEPKRFAYPMTDTTDSTLPTNLFKVLSKDQMESDVKSGAYVEWGKVNGHYYGIRFSELRKIIANGRTAVLDCQPQVNLCIFFCVLSSIRNFYFIISEFSYR</sequence>
<accession>A0A183K707</accession>
<feature type="transmembrane region" description="Helical" evidence="2">
    <location>
        <begin position="412"/>
        <end position="430"/>
    </location>
</feature>
<dbReference type="Proteomes" id="UP000279833">
    <property type="component" value="Unassembled WGS sequence"/>
</dbReference>
<feature type="compositionally biased region" description="Polar residues" evidence="1">
    <location>
        <begin position="7"/>
        <end position="20"/>
    </location>
</feature>
<feature type="compositionally biased region" description="Polar residues" evidence="1">
    <location>
        <begin position="97"/>
        <end position="108"/>
    </location>
</feature>
<protein>
    <submittedName>
        <fullName evidence="7">PDZ domain-containing protein</fullName>
    </submittedName>
</protein>
<dbReference type="AlphaFoldDB" id="A0A183K707"/>
<name>A0A183K707_9TREM</name>
<dbReference type="PROSITE" id="PS50106">
    <property type="entry name" value="PDZ"/>
    <property type="match status" value="1"/>
</dbReference>
<feature type="transmembrane region" description="Helical" evidence="2">
    <location>
        <begin position="365"/>
        <end position="384"/>
    </location>
</feature>
<dbReference type="Pfam" id="PF00625">
    <property type="entry name" value="Guanylate_kin"/>
    <property type="match status" value="1"/>
</dbReference>
<dbReference type="SMART" id="SM00228">
    <property type="entry name" value="PDZ"/>
    <property type="match status" value="1"/>
</dbReference>
<evidence type="ECO:0000256" key="1">
    <source>
        <dbReference type="SAM" id="MobiDB-lite"/>
    </source>
</evidence>
<dbReference type="SUPFAM" id="SSF50156">
    <property type="entry name" value="PDZ domain-like"/>
    <property type="match status" value="1"/>
</dbReference>
<dbReference type="InterPro" id="IPR041489">
    <property type="entry name" value="PDZ_6"/>
</dbReference>
<dbReference type="Gene3D" id="2.30.30.40">
    <property type="entry name" value="SH3 Domains"/>
    <property type="match status" value="1"/>
</dbReference>
<gene>
    <name evidence="5" type="ORF">SCUD_LOCUS10783</name>
</gene>
<keyword evidence="2" id="KW-1133">Transmembrane helix</keyword>
<dbReference type="InterPro" id="IPR036028">
    <property type="entry name" value="SH3-like_dom_sf"/>
</dbReference>
<dbReference type="WBParaSite" id="SCUD_0001078301-mRNA-1">
    <property type="protein sequence ID" value="SCUD_0001078301-mRNA-1"/>
    <property type="gene ID" value="SCUD_0001078301"/>
</dbReference>
<feature type="transmembrane region" description="Helical" evidence="2">
    <location>
        <begin position="468"/>
        <end position="488"/>
    </location>
</feature>
<dbReference type="InterPro" id="IPR050716">
    <property type="entry name" value="MAGUK"/>
</dbReference>
<dbReference type="PANTHER" id="PTHR23122">
    <property type="entry name" value="MEMBRANE-ASSOCIATED GUANYLATE KINASE MAGUK"/>
    <property type="match status" value="1"/>
</dbReference>
<keyword evidence="6" id="KW-1185">Reference proteome</keyword>
<reference evidence="5 6" key="2">
    <citation type="submission" date="2018-11" db="EMBL/GenBank/DDBJ databases">
        <authorList>
            <consortium name="Pathogen Informatics"/>
        </authorList>
    </citation>
    <scope>NUCLEOTIDE SEQUENCE [LARGE SCALE GENOMIC DNA]</scope>
    <source>
        <strain evidence="5">Dakar</strain>
        <strain evidence="6">Dakar, Senegal</strain>
    </source>
</reference>
<evidence type="ECO:0000259" key="4">
    <source>
        <dbReference type="PROSITE" id="PS50106"/>
    </source>
</evidence>
<dbReference type="Gene3D" id="2.30.42.10">
    <property type="match status" value="1"/>
</dbReference>
<feature type="region of interest" description="Disordered" evidence="1">
    <location>
        <begin position="1"/>
        <end position="115"/>
    </location>
</feature>
<feature type="compositionally biased region" description="Polar residues" evidence="1">
    <location>
        <begin position="40"/>
        <end position="49"/>
    </location>
</feature>
<dbReference type="STRING" id="6186.A0A183K707"/>
<evidence type="ECO:0000256" key="2">
    <source>
        <dbReference type="SAM" id="Phobius"/>
    </source>
</evidence>
<feature type="domain" description="PDZ" evidence="4">
    <location>
        <begin position="137"/>
        <end position="239"/>
    </location>
</feature>
<evidence type="ECO:0000313" key="7">
    <source>
        <dbReference type="WBParaSite" id="SCUD_0001078301-mRNA-1"/>
    </source>
</evidence>
<dbReference type="Pfam" id="PF17820">
    <property type="entry name" value="PDZ_6"/>
    <property type="match status" value="1"/>
</dbReference>
<dbReference type="InterPro" id="IPR008144">
    <property type="entry name" value="Guanylate_kin-like_dom"/>
</dbReference>
<dbReference type="SUPFAM" id="SSF52540">
    <property type="entry name" value="P-loop containing nucleoside triphosphate hydrolases"/>
    <property type="match status" value="1"/>
</dbReference>
<dbReference type="InterPro" id="IPR001478">
    <property type="entry name" value="PDZ"/>
</dbReference>